<feature type="compositionally biased region" description="Polar residues" evidence="5">
    <location>
        <begin position="208"/>
        <end position="224"/>
    </location>
</feature>
<proteinExistence type="predicted"/>
<feature type="region of interest" description="Disordered" evidence="5">
    <location>
        <begin position="1210"/>
        <end position="1237"/>
    </location>
</feature>
<dbReference type="PROSITE" id="PS50103">
    <property type="entry name" value="ZF_C3H1"/>
    <property type="match status" value="1"/>
</dbReference>
<evidence type="ECO:0000256" key="5">
    <source>
        <dbReference type="SAM" id="MobiDB-lite"/>
    </source>
</evidence>
<feature type="compositionally biased region" description="Basic and acidic residues" evidence="5">
    <location>
        <begin position="858"/>
        <end position="869"/>
    </location>
</feature>
<feature type="compositionally biased region" description="Basic and acidic residues" evidence="5">
    <location>
        <begin position="1381"/>
        <end position="1417"/>
    </location>
</feature>
<dbReference type="SUPFAM" id="SSF90229">
    <property type="entry name" value="CCCH zinc finger"/>
    <property type="match status" value="1"/>
</dbReference>
<dbReference type="InterPro" id="IPR036855">
    <property type="entry name" value="Znf_CCCH_sf"/>
</dbReference>
<feature type="compositionally biased region" description="Polar residues" evidence="5">
    <location>
        <begin position="270"/>
        <end position="279"/>
    </location>
</feature>
<feature type="region of interest" description="Disordered" evidence="5">
    <location>
        <begin position="1"/>
        <end position="58"/>
    </location>
</feature>
<reference evidence="7" key="2">
    <citation type="submission" date="2023-05" db="EMBL/GenBank/DDBJ databases">
        <authorList>
            <consortium name="Lawrence Berkeley National Laboratory"/>
            <person name="Steindorff A."/>
            <person name="Hensen N."/>
            <person name="Bonometti L."/>
            <person name="Westerberg I."/>
            <person name="Brannstrom I.O."/>
            <person name="Guillou S."/>
            <person name="Cros-Aarteil S."/>
            <person name="Calhoun S."/>
            <person name="Haridas S."/>
            <person name="Kuo A."/>
            <person name="Mondo S."/>
            <person name="Pangilinan J."/>
            <person name="Riley R."/>
            <person name="Labutti K."/>
            <person name="Andreopoulos B."/>
            <person name="Lipzen A."/>
            <person name="Chen C."/>
            <person name="Yanf M."/>
            <person name="Daum C."/>
            <person name="Ng V."/>
            <person name="Clum A."/>
            <person name="Ohm R."/>
            <person name="Martin F."/>
            <person name="Silar P."/>
            <person name="Natvig D."/>
            <person name="Lalanne C."/>
            <person name="Gautier V."/>
            <person name="Ament-Velasquez S.L."/>
            <person name="Kruys A."/>
            <person name="Hutchinson M.I."/>
            <person name="Powell A.J."/>
            <person name="Barry K."/>
            <person name="Miller A.N."/>
            <person name="Grigoriev I.V."/>
            <person name="Debuchy R."/>
            <person name="Gladieux P."/>
            <person name="Thoren M.H."/>
            <person name="Johannesson H."/>
        </authorList>
    </citation>
    <scope>NUCLEOTIDE SEQUENCE</scope>
    <source>
        <strain evidence="7">CBS 141.50</strain>
    </source>
</reference>
<dbReference type="GeneID" id="87815450"/>
<feature type="compositionally biased region" description="Gly residues" evidence="5">
    <location>
        <begin position="1420"/>
        <end position="1442"/>
    </location>
</feature>
<dbReference type="RefSeq" id="XP_062641416.1">
    <property type="nucleotide sequence ID" value="XM_062778837.1"/>
</dbReference>
<accession>A0AAN6VB41</accession>
<feature type="region of interest" description="Disordered" evidence="5">
    <location>
        <begin position="1369"/>
        <end position="1448"/>
    </location>
</feature>
<keyword evidence="2 4" id="KW-0863">Zinc-finger</keyword>
<feature type="region of interest" description="Disordered" evidence="5">
    <location>
        <begin position="243"/>
        <end position="279"/>
    </location>
</feature>
<feature type="compositionally biased region" description="Polar residues" evidence="5">
    <location>
        <begin position="689"/>
        <end position="702"/>
    </location>
</feature>
<feature type="zinc finger region" description="C3H1-type" evidence="4">
    <location>
        <begin position="1457"/>
        <end position="1482"/>
    </location>
</feature>
<gene>
    <name evidence="7" type="ORF">C8A04DRAFT_23837</name>
</gene>
<evidence type="ECO:0000313" key="7">
    <source>
        <dbReference type="EMBL" id="KAK4148045.1"/>
    </source>
</evidence>
<feature type="compositionally biased region" description="Low complexity" evidence="5">
    <location>
        <begin position="753"/>
        <end position="784"/>
    </location>
</feature>
<evidence type="ECO:0000259" key="6">
    <source>
        <dbReference type="PROSITE" id="PS50103"/>
    </source>
</evidence>
<feature type="compositionally biased region" description="Polar residues" evidence="5">
    <location>
        <begin position="90"/>
        <end position="104"/>
    </location>
</feature>
<comment type="caution">
    <text evidence="7">The sequence shown here is derived from an EMBL/GenBank/DDBJ whole genome shotgun (WGS) entry which is preliminary data.</text>
</comment>
<organism evidence="7 8">
    <name type="scientific">Dichotomopilus funicola</name>
    <dbReference type="NCBI Taxonomy" id="1934379"/>
    <lineage>
        <taxon>Eukaryota</taxon>
        <taxon>Fungi</taxon>
        <taxon>Dikarya</taxon>
        <taxon>Ascomycota</taxon>
        <taxon>Pezizomycotina</taxon>
        <taxon>Sordariomycetes</taxon>
        <taxon>Sordariomycetidae</taxon>
        <taxon>Sordariales</taxon>
        <taxon>Chaetomiaceae</taxon>
        <taxon>Dichotomopilus</taxon>
    </lineage>
</organism>
<evidence type="ECO:0000256" key="2">
    <source>
        <dbReference type="ARBA" id="ARBA00022771"/>
    </source>
</evidence>
<feature type="region of interest" description="Disordered" evidence="5">
    <location>
        <begin position="87"/>
        <end position="115"/>
    </location>
</feature>
<dbReference type="GO" id="GO:0008270">
    <property type="term" value="F:zinc ion binding"/>
    <property type="evidence" value="ECO:0007669"/>
    <property type="project" value="UniProtKB-KW"/>
</dbReference>
<feature type="compositionally biased region" description="Low complexity" evidence="5">
    <location>
        <begin position="1369"/>
        <end position="1378"/>
    </location>
</feature>
<protein>
    <recommendedName>
        <fullName evidence="6">C3H1-type domain-containing protein</fullName>
    </recommendedName>
</protein>
<dbReference type="InterPro" id="IPR000571">
    <property type="entry name" value="Znf_CCCH"/>
</dbReference>
<evidence type="ECO:0000256" key="3">
    <source>
        <dbReference type="ARBA" id="ARBA00022833"/>
    </source>
</evidence>
<feature type="compositionally biased region" description="Polar residues" evidence="5">
    <location>
        <begin position="843"/>
        <end position="853"/>
    </location>
</feature>
<evidence type="ECO:0000256" key="1">
    <source>
        <dbReference type="ARBA" id="ARBA00022723"/>
    </source>
</evidence>
<feature type="region of interest" description="Disordered" evidence="5">
    <location>
        <begin position="203"/>
        <end position="224"/>
    </location>
</feature>
<feature type="domain" description="C3H1-type" evidence="6">
    <location>
        <begin position="1457"/>
        <end position="1482"/>
    </location>
</feature>
<keyword evidence="3 4" id="KW-0862">Zinc</keyword>
<keyword evidence="1 4" id="KW-0479">Metal-binding</keyword>
<name>A0AAN6VB41_9PEZI</name>
<feature type="compositionally biased region" description="Polar residues" evidence="5">
    <location>
        <begin position="655"/>
        <end position="669"/>
    </location>
</feature>
<feature type="compositionally biased region" description="Low complexity" evidence="5">
    <location>
        <begin position="816"/>
        <end position="837"/>
    </location>
</feature>
<feature type="compositionally biased region" description="Low complexity" evidence="5">
    <location>
        <begin position="676"/>
        <end position="688"/>
    </location>
</feature>
<evidence type="ECO:0000313" key="8">
    <source>
        <dbReference type="Proteomes" id="UP001302676"/>
    </source>
</evidence>
<feature type="region of interest" description="Disordered" evidence="5">
    <location>
        <begin position="1303"/>
        <end position="1324"/>
    </location>
</feature>
<reference evidence="7" key="1">
    <citation type="journal article" date="2023" name="Mol. Phylogenet. Evol.">
        <title>Genome-scale phylogeny and comparative genomics of the fungal order Sordariales.</title>
        <authorList>
            <person name="Hensen N."/>
            <person name="Bonometti L."/>
            <person name="Westerberg I."/>
            <person name="Brannstrom I.O."/>
            <person name="Guillou S."/>
            <person name="Cros-Aarteil S."/>
            <person name="Calhoun S."/>
            <person name="Haridas S."/>
            <person name="Kuo A."/>
            <person name="Mondo S."/>
            <person name="Pangilinan J."/>
            <person name="Riley R."/>
            <person name="LaButti K."/>
            <person name="Andreopoulos B."/>
            <person name="Lipzen A."/>
            <person name="Chen C."/>
            <person name="Yan M."/>
            <person name="Daum C."/>
            <person name="Ng V."/>
            <person name="Clum A."/>
            <person name="Steindorff A."/>
            <person name="Ohm R.A."/>
            <person name="Martin F."/>
            <person name="Silar P."/>
            <person name="Natvig D.O."/>
            <person name="Lalanne C."/>
            <person name="Gautier V."/>
            <person name="Ament-Velasquez S.L."/>
            <person name="Kruys A."/>
            <person name="Hutchinson M.I."/>
            <person name="Powell A.J."/>
            <person name="Barry K."/>
            <person name="Miller A.N."/>
            <person name="Grigoriev I.V."/>
            <person name="Debuchy R."/>
            <person name="Gladieux P."/>
            <person name="Hiltunen Thoren M."/>
            <person name="Johannesson H."/>
        </authorList>
    </citation>
    <scope>NUCLEOTIDE SEQUENCE</scope>
    <source>
        <strain evidence="7">CBS 141.50</strain>
    </source>
</reference>
<evidence type="ECO:0000256" key="4">
    <source>
        <dbReference type="PROSITE-ProRule" id="PRU00723"/>
    </source>
</evidence>
<feature type="compositionally biased region" description="Polar residues" evidence="5">
    <location>
        <begin position="1211"/>
        <end position="1237"/>
    </location>
</feature>
<keyword evidence="8" id="KW-1185">Reference proteome</keyword>
<sequence>MESTHGPGQGQGHGSVSWDPSGFGPGEPWGQQYATPFDHDVGASGDYPSPEFTNNGALNSHMTGAVNHGDGLQNAYGFYRQDDVWPGHPQATTASFNQGSPSSHEYQRDRQHFSGGNQTVAGRFAVDLPQGNGFPNHFTQDMSQTSDGYHHQRLAQWQEPTDYGLNQMFDNPLHANTVSGDASSTFYPNHGPAESVTARFEPDGHQQMPVSSRSIHPQFAHQTGQKLALETFRFPAAQPAAGRQPIFDHQPQPSSGHPPARPVEGPGNVNPKQSPASQIQVAPAAVELTRVPTPAPAPPALPALTAAPAPAPADIQQAVAAQAQPQSPAEPICSINFVDDELLASSTQPGTTWPGVAHLVIGTAPVKLKNGPPTKRYVTLATKGGANPLFPEASRGWMPAEILGNHFKAYETYKDPVDIAGRQSADIRLKLDLKRLNMEIPGDWYKKGLKDRLNRVPNTPIEPKEPMLTAFEAMELLRIHPVHLSNPTMVGDVVSNFSTFIQTKASSLYRLLGSENPSVTATQVQLAKTQLESAIEQGLRAEPSHLIERMSGSQRMIAGLMNTLVRLLNTGERPSSLVHAILRFYIRLTGVTPAQWEKFKLGKVKRALEKQKDEVGLSLISQVGGIGDESPEASDSEGNNPSARPGAGRKKAAHTSAQTVPPSKQTTVGSDRKKAAASSTTESTTPTSDLKNSSAAVTSSKKMASGGEANKPVSKATEKMPSNAIGVKRSRDEDQGGADARSAKKMNNPASVTKPLATSASKTASTTPTTKPATAASSTSVSTTQPKPRTGLLLPGKARPTVKPAPKPQPTKPEAASKSNTAKPSAAAAAPETTPKAGDATKPSESTNSTFSTLMKEIQQEKTIRAPESHRKKAPTVDPNETPEERERRLRKESRRHLRVAFKTGDEMVQVREFTREPEEIAEANMARSALIDGRDKNAEEAQTMKRHHKGGNIIATDINDREWEELTPIDFTTIDESLRTHTFDTRGGLKTFESEERRRMKERESIELVAIYSRRTDIPPTPRSPPYEPPLPAERLERKEWNLSSMPAIHDEAKLRAWEYKTKGPKFAAEAVLKRLEDQQRVHDEWRAANPDIVRTRDSFKAPVVRVQWPPSDTIAEDPRTWFHPSAAAERDRKTLMALSTAKTRFFRDCDKYDETLPRRKTEEELDNDPKLQNVLKNLSIVVGSINANKVQSEAEEKKIGEAKVAAASNPLQQEVPQPHHQPTVTASQTTEQQSAAPDYTAAWAQYYASQQQQQQKQQQQGWYAQQAANAYVPPQVPQAPTHQPATDSNNQVASILAALGAQQQTAQPPAQNQSSGYPAPDQNQLNTVLMALGLHGQNQAQASAPATQTQPYQQYYGQAAAQNYGQGYGNLYGNSNKDSSQDRDRERARERDNSGWDRNDRDRGERNDRDRDHHYRGGNTGNSGRGRNGGNSANSGGGRGNDNVPDHLRGINRNLIGTKACAFWAKGQCAKGDKCTFRHD</sequence>
<dbReference type="Proteomes" id="UP001302676">
    <property type="component" value="Unassembled WGS sequence"/>
</dbReference>
<feature type="region of interest" description="Disordered" evidence="5">
    <location>
        <begin position="624"/>
        <end position="897"/>
    </location>
</feature>
<feature type="compositionally biased region" description="Polar residues" evidence="5">
    <location>
        <begin position="1314"/>
        <end position="1324"/>
    </location>
</feature>
<feature type="compositionally biased region" description="Low complexity" evidence="5">
    <location>
        <begin position="1303"/>
        <end position="1313"/>
    </location>
</feature>
<dbReference type="EMBL" id="MU853554">
    <property type="protein sequence ID" value="KAK4148045.1"/>
    <property type="molecule type" value="Genomic_DNA"/>
</dbReference>